<dbReference type="EMBL" id="CAJNOI010000318">
    <property type="protein sequence ID" value="CAF1240354.1"/>
    <property type="molecule type" value="Genomic_DNA"/>
</dbReference>
<dbReference type="GO" id="GO:2000045">
    <property type="term" value="P:regulation of G1/S transition of mitotic cell cycle"/>
    <property type="evidence" value="ECO:0007669"/>
    <property type="project" value="TreeGrafter"/>
</dbReference>
<evidence type="ECO:0000313" key="8">
    <source>
        <dbReference type="EMBL" id="CAF1240354.1"/>
    </source>
</evidence>
<dbReference type="GO" id="GO:0061136">
    <property type="term" value="P:regulation of proteasomal protein catabolic process"/>
    <property type="evidence" value="ECO:0007669"/>
    <property type="project" value="TreeGrafter"/>
</dbReference>
<evidence type="ECO:0000313" key="4">
    <source>
        <dbReference type="EMBL" id="CAF0726513.1"/>
    </source>
</evidence>
<comment type="caution">
    <text evidence="5">The sequence shown here is derived from an EMBL/GenBank/DDBJ whole genome shotgun (WGS) entry which is preliminary data.</text>
</comment>
<dbReference type="InterPro" id="IPR036252">
    <property type="entry name" value="Proteasome_activ_sf"/>
</dbReference>
<evidence type="ECO:0000259" key="3">
    <source>
        <dbReference type="Pfam" id="PF02252"/>
    </source>
</evidence>
<dbReference type="EMBL" id="CAJNOI010000002">
    <property type="protein sequence ID" value="CAF0726513.1"/>
    <property type="molecule type" value="Genomic_DNA"/>
</dbReference>
<dbReference type="GO" id="GO:0005737">
    <property type="term" value="C:cytoplasm"/>
    <property type="evidence" value="ECO:0007669"/>
    <property type="project" value="TreeGrafter"/>
</dbReference>
<dbReference type="GO" id="GO:0008537">
    <property type="term" value="C:proteasome activator complex"/>
    <property type="evidence" value="ECO:0007669"/>
    <property type="project" value="InterPro"/>
</dbReference>
<dbReference type="AlphaFoldDB" id="A0A813VSS3"/>
<dbReference type="Pfam" id="PF02252">
    <property type="entry name" value="PA28_C"/>
    <property type="match status" value="1"/>
</dbReference>
<dbReference type="EMBL" id="CAJNOM010000026">
    <property type="protein sequence ID" value="CAF0842013.1"/>
    <property type="molecule type" value="Genomic_DNA"/>
</dbReference>
<dbReference type="Proteomes" id="UP000663832">
    <property type="component" value="Unassembled WGS sequence"/>
</dbReference>
<feature type="domain" description="Proteasome activator PA28 C-terminal" evidence="3">
    <location>
        <begin position="89"/>
        <end position="229"/>
    </location>
</feature>
<proteinExistence type="inferred from homology"/>
<dbReference type="PANTHER" id="PTHR10660:SF2">
    <property type="entry name" value="LD45860P"/>
    <property type="match status" value="1"/>
</dbReference>
<dbReference type="SUPFAM" id="SSF47216">
    <property type="entry name" value="Proteasome activator"/>
    <property type="match status" value="1"/>
</dbReference>
<evidence type="ECO:0000256" key="2">
    <source>
        <dbReference type="ARBA" id="ARBA00022942"/>
    </source>
</evidence>
<accession>A0A813VSS3</accession>
<keyword evidence="2" id="KW-0647">Proteasome</keyword>
<organism evidence="5 9">
    <name type="scientific">Adineta steineri</name>
    <dbReference type="NCBI Taxonomy" id="433720"/>
    <lineage>
        <taxon>Eukaryota</taxon>
        <taxon>Metazoa</taxon>
        <taxon>Spiralia</taxon>
        <taxon>Gnathifera</taxon>
        <taxon>Rotifera</taxon>
        <taxon>Eurotatoria</taxon>
        <taxon>Bdelloidea</taxon>
        <taxon>Adinetida</taxon>
        <taxon>Adinetidae</taxon>
        <taxon>Adineta</taxon>
    </lineage>
</organism>
<dbReference type="EMBL" id="CAJNOM010000026">
    <property type="protein sequence ID" value="CAF0843122.1"/>
    <property type="molecule type" value="Genomic_DNA"/>
</dbReference>
<keyword evidence="9" id="KW-1185">Reference proteome</keyword>
<evidence type="ECO:0000313" key="9">
    <source>
        <dbReference type="Proteomes" id="UP000663832"/>
    </source>
</evidence>
<dbReference type="PANTHER" id="PTHR10660">
    <property type="entry name" value="PROTEASOME REGULATOR PA28"/>
    <property type="match status" value="1"/>
</dbReference>
<name>A0A813VSS3_9BILA</name>
<dbReference type="Gene3D" id="1.20.120.180">
    <property type="entry name" value="Proteasome activator pa28, C-terminal domain"/>
    <property type="match status" value="1"/>
</dbReference>
<evidence type="ECO:0000313" key="5">
    <source>
        <dbReference type="EMBL" id="CAF0842013.1"/>
    </source>
</evidence>
<evidence type="ECO:0000256" key="1">
    <source>
        <dbReference type="ARBA" id="ARBA00005883"/>
    </source>
</evidence>
<dbReference type="InterPro" id="IPR003186">
    <property type="entry name" value="PA28_C"/>
</dbReference>
<gene>
    <name evidence="8" type="ORF">BJG266_LOCUS29016</name>
    <name evidence="4" type="ORF">BJG266_LOCUS798</name>
    <name evidence="7" type="ORF">QVE165_LOCUS10030</name>
    <name evidence="5" type="ORF">QVE165_LOCUS6366</name>
    <name evidence="6" type="ORF">QVE165_LOCUS6422</name>
</gene>
<dbReference type="GO" id="GO:0061133">
    <property type="term" value="F:endopeptidase activator activity"/>
    <property type="evidence" value="ECO:0007669"/>
    <property type="project" value="TreeGrafter"/>
</dbReference>
<comment type="similarity">
    <text evidence="1">Belongs to the PA28 family.</text>
</comment>
<dbReference type="InterPro" id="IPR009077">
    <property type="entry name" value="Proteasome_activ_PA28"/>
</dbReference>
<protein>
    <recommendedName>
        <fullName evidence="3">Proteasome activator PA28 C-terminal domain-containing protein</fullName>
    </recommendedName>
</protein>
<reference evidence="5" key="1">
    <citation type="submission" date="2021-02" db="EMBL/GenBank/DDBJ databases">
        <authorList>
            <person name="Nowell W R."/>
        </authorList>
    </citation>
    <scope>NUCLEOTIDE SEQUENCE</scope>
</reference>
<evidence type="ECO:0000313" key="6">
    <source>
        <dbReference type="EMBL" id="CAF0843122.1"/>
    </source>
</evidence>
<dbReference type="InterPro" id="IPR036997">
    <property type="entry name" value="PA28_C_sf"/>
</dbReference>
<evidence type="ECO:0000313" key="7">
    <source>
        <dbReference type="EMBL" id="CAF0911472.1"/>
    </source>
</evidence>
<dbReference type="OrthoDB" id="10005732at2759"/>
<dbReference type="Proteomes" id="UP000663877">
    <property type="component" value="Unassembled WGS sequence"/>
</dbReference>
<dbReference type="EMBL" id="CAJNOM010000046">
    <property type="protein sequence ID" value="CAF0911472.1"/>
    <property type="molecule type" value="Genomic_DNA"/>
</dbReference>
<sequence length="234" mass="28020">MRSTVKKVRQKQSTSLVSHSSIELSNMTGDSFLVLNTESLEQSIKTNVESDVLFNLLTYAKQLNELIYNDERFSKDYFKEIEKNISNSSSNKFLNELIKIIEFYFEKYLLSSIHLRCYIQLHVPSNESGNNQGVNIQKQILKEIQEMETIIEANENLFFDYYKKHYEILKYLNKYPFIEDYHLYLIEYERKIFDDIRSILLELRTIFLKTYDIIRKNLTKIQMPRNQENISMIN</sequence>
<dbReference type="GO" id="GO:0005654">
    <property type="term" value="C:nucleoplasm"/>
    <property type="evidence" value="ECO:0007669"/>
    <property type="project" value="TreeGrafter"/>
</dbReference>